<dbReference type="EMBL" id="FOAN01000005">
    <property type="protein sequence ID" value="SEL74465.1"/>
    <property type="molecule type" value="Genomic_DNA"/>
</dbReference>
<dbReference type="OrthoDB" id="9938370at2"/>
<sequence>MLRTHKIMIEQGSGEKSVYAILRLTDKNEVSGKSASGRWVHFEDSTDEGRIKFTSDAKEHLYWEWTSEAPATMLIGSKMARASHKAGEEEYFQVLITLTKVTRNSEGKFGGAPSKAGAGEGTGTLTYDVGGYFKKGAITWTVVAY</sequence>
<evidence type="ECO:0000313" key="2">
    <source>
        <dbReference type="Proteomes" id="UP000199664"/>
    </source>
</evidence>
<dbReference type="RefSeq" id="WP_091836383.1">
    <property type="nucleotide sequence ID" value="NZ_FOAN01000005.1"/>
</dbReference>
<proteinExistence type="predicted"/>
<protein>
    <submittedName>
        <fullName evidence="1">Uncharacterized protein</fullName>
    </submittedName>
</protein>
<organism evidence="1 2">
    <name type="scientific">Bosea lupini</name>
    <dbReference type="NCBI Taxonomy" id="1036779"/>
    <lineage>
        <taxon>Bacteria</taxon>
        <taxon>Pseudomonadati</taxon>
        <taxon>Pseudomonadota</taxon>
        <taxon>Alphaproteobacteria</taxon>
        <taxon>Hyphomicrobiales</taxon>
        <taxon>Boseaceae</taxon>
        <taxon>Bosea</taxon>
    </lineage>
</organism>
<name>A0A1H7SPT0_9HYPH</name>
<reference evidence="2" key="1">
    <citation type="submission" date="2016-10" db="EMBL/GenBank/DDBJ databases">
        <authorList>
            <person name="Varghese N."/>
            <person name="Submissions S."/>
        </authorList>
    </citation>
    <scope>NUCLEOTIDE SEQUENCE [LARGE SCALE GENOMIC DNA]</scope>
    <source>
        <strain evidence="2">LMG 26383,CCUG 61248,R- 45681</strain>
    </source>
</reference>
<dbReference type="AlphaFoldDB" id="A0A1H7SPT0"/>
<gene>
    <name evidence="1" type="ORF">SAMN04515666_105154</name>
</gene>
<keyword evidence="2" id="KW-1185">Reference proteome</keyword>
<evidence type="ECO:0000313" key="1">
    <source>
        <dbReference type="EMBL" id="SEL74465.1"/>
    </source>
</evidence>
<dbReference type="Proteomes" id="UP000199664">
    <property type="component" value="Unassembled WGS sequence"/>
</dbReference>
<accession>A0A1H7SPT0</accession>